<dbReference type="Pfam" id="PF05402">
    <property type="entry name" value="PqqD"/>
    <property type="match status" value="1"/>
</dbReference>
<protein>
    <submittedName>
        <fullName evidence="1">Coenzyme PQQ synthesis protein D (PqqD)</fullName>
    </submittedName>
</protein>
<reference evidence="1 2" key="1">
    <citation type="submission" date="2017-04" db="EMBL/GenBank/DDBJ databases">
        <authorList>
            <person name="Afonso C.L."/>
            <person name="Miller P.J."/>
            <person name="Scott M.A."/>
            <person name="Spackman E."/>
            <person name="Goraichik I."/>
            <person name="Dimitrov K.M."/>
            <person name="Suarez D.L."/>
            <person name="Swayne D.E."/>
        </authorList>
    </citation>
    <scope>NUCLEOTIDE SEQUENCE [LARGE SCALE GENOMIC DNA]</scope>
    <source>
        <strain evidence="1 2">DSM 43828</strain>
    </source>
</reference>
<dbReference type="Gene3D" id="1.10.10.1150">
    <property type="entry name" value="Coenzyme PQQ synthesis protein D (PqqD)"/>
    <property type="match status" value="1"/>
</dbReference>
<proteinExistence type="predicted"/>
<dbReference type="EMBL" id="FWXV01000018">
    <property type="protein sequence ID" value="SMD26967.1"/>
    <property type="molecule type" value="Genomic_DNA"/>
</dbReference>
<sequence length="85" mass="9064">MALKLRPGVFDAETEYGIVLLDGDSGEYYDLNGTGALVLRTLMAGGTAGQAAQALTEEYGVSLDDATRDVRDLLADLRSARLVEQ</sequence>
<dbReference type="AlphaFoldDB" id="A0A1W2FYD6"/>
<accession>A0A1W2FYD6</accession>
<dbReference type="OrthoDB" id="5195143at2"/>
<dbReference type="Proteomes" id="UP000192674">
    <property type="component" value="Unassembled WGS sequence"/>
</dbReference>
<evidence type="ECO:0000313" key="2">
    <source>
        <dbReference type="Proteomes" id="UP000192674"/>
    </source>
</evidence>
<dbReference type="NCBIfam" id="NF033530">
    <property type="entry name" value="lasso_PqqD_Strm"/>
    <property type="match status" value="1"/>
</dbReference>
<name>A0A1W2FYD6_KIBAR</name>
<gene>
    <name evidence="1" type="ORF">SAMN05661093_10554</name>
</gene>
<organism evidence="1 2">
    <name type="scientific">Kibdelosporangium aridum</name>
    <dbReference type="NCBI Taxonomy" id="2030"/>
    <lineage>
        <taxon>Bacteria</taxon>
        <taxon>Bacillati</taxon>
        <taxon>Actinomycetota</taxon>
        <taxon>Actinomycetes</taxon>
        <taxon>Pseudonocardiales</taxon>
        <taxon>Pseudonocardiaceae</taxon>
        <taxon>Kibdelosporangium</taxon>
    </lineage>
</organism>
<dbReference type="InterPro" id="IPR041881">
    <property type="entry name" value="PqqD_sf"/>
</dbReference>
<evidence type="ECO:0000313" key="1">
    <source>
        <dbReference type="EMBL" id="SMD26967.1"/>
    </source>
</evidence>
<keyword evidence="2" id="KW-1185">Reference proteome</keyword>
<dbReference type="RefSeq" id="WP_084434601.1">
    <property type="nucleotide sequence ID" value="NZ_FWXV01000018.1"/>
</dbReference>
<dbReference type="InterPro" id="IPR008792">
    <property type="entry name" value="PQQD"/>
</dbReference>